<gene>
    <name evidence="5" type="ORF">AWL63_19495</name>
</gene>
<dbReference type="Pfam" id="PF00392">
    <property type="entry name" value="GntR"/>
    <property type="match status" value="1"/>
</dbReference>
<evidence type="ECO:0000313" key="5">
    <source>
        <dbReference type="EMBL" id="AOH85809.1"/>
    </source>
</evidence>
<dbReference type="Gene3D" id="1.10.10.10">
    <property type="entry name" value="Winged helix-like DNA-binding domain superfamily/Winged helix DNA-binding domain"/>
    <property type="match status" value="1"/>
</dbReference>
<sequence length="210" mass="23760">MMSAMDPPLHERVYGGLKADYLAGLFVPGKKIDIQELATRHRSSKTPVREAAFTMVGEGLLTHHADGGFLVPILAPKELVELLYWHMQLLITVLATVKESTLRQALQPYAVFDQETSAVGIAIRTNEIFLAMAEATGNREATLDVRRLNDRLHYSRIAEATAPIYSAKELAIFTSMEVESFRKATRRRVEAYHVRKIDRQLQVIRSERQI</sequence>
<keyword evidence="3" id="KW-0804">Transcription</keyword>
<dbReference type="InterPro" id="IPR036390">
    <property type="entry name" value="WH_DNA-bd_sf"/>
</dbReference>
<protein>
    <recommendedName>
        <fullName evidence="4">HTH gntR-type domain-containing protein</fullName>
    </recommendedName>
</protein>
<dbReference type="KEGG" id="span:AWL63_19495"/>
<dbReference type="STRING" id="1560345.AWL63_19495"/>
<dbReference type="AlphaFoldDB" id="A0A1B3ZEF4"/>
<evidence type="ECO:0000259" key="4">
    <source>
        <dbReference type="PROSITE" id="PS50949"/>
    </source>
</evidence>
<dbReference type="PROSITE" id="PS50949">
    <property type="entry name" value="HTH_GNTR"/>
    <property type="match status" value="1"/>
</dbReference>
<dbReference type="EMBL" id="CP014168">
    <property type="protein sequence ID" value="AOH85809.1"/>
    <property type="molecule type" value="Genomic_DNA"/>
</dbReference>
<accession>A0A1B3ZEF4</accession>
<evidence type="ECO:0000256" key="1">
    <source>
        <dbReference type="ARBA" id="ARBA00023015"/>
    </source>
</evidence>
<dbReference type="PANTHER" id="PTHR43537">
    <property type="entry name" value="TRANSCRIPTIONAL REGULATOR, GNTR FAMILY"/>
    <property type="match status" value="1"/>
</dbReference>
<name>A0A1B3ZEF4_9SPHN</name>
<keyword evidence="6" id="KW-1185">Reference proteome</keyword>
<dbReference type="InterPro" id="IPR036388">
    <property type="entry name" value="WH-like_DNA-bd_sf"/>
</dbReference>
<dbReference type="PANTHER" id="PTHR43537:SF5">
    <property type="entry name" value="UXU OPERON TRANSCRIPTIONAL REGULATOR"/>
    <property type="match status" value="1"/>
</dbReference>
<organism evidence="5 6">
    <name type="scientific">Sphingomonas panacis</name>
    <dbReference type="NCBI Taxonomy" id="1560345"/>
    <lineage>
        <taxon>Bacteria</taxon>
        <taxon>Pseudomonadati</taxon>
        <taxon>Pseudomonadota</taxon>
        <taxon>Alphaproteobacteria</taxon>
        <taxon>Sphingomonadales</taxon>
        <taxon>Sphingomonadaceae</taxon>
        <taxon>Sphingomonas</taxon>
    </lineage>
</organism>
<dbReference type="InterPro" id="IPR000524">
    <property type="entry name" value="Tscrpt_reg_HTH_GntR"/>
</dbReference>
<dbReference type="GO" id="GO:0003700">
    <property type="term" value="F:DNA-binding transcription factor activity"/>
    <property type="evidence" value="ECO:0007669"/>
    <property type="project" value="InterPro"/>
</dbReference>
<dbReference type="OrthoDB" id="8479543at2"/>
<dbReference type="GO" id="GO:0003677">
    <property type="term" value="F:DNA binding"/>
    <property type="evidence" value="ECO:0007669"/>
    <property type="project" value="UniProtKB-KW"/>
</dbReference>
<evidence type="ECO:0000256" key="2">
    <source>
        <dbReference type="ARBA" id="ARBA00023125"/>
    </source>
</evidence>
<proteinExistence type="predicted"/>
<dbReference type="SUPFAM" id="SSF46785">
    <property type="entry name" value="Winged helix' DNA-binding domain"/>
    <property type="match status" value="1"/>
</dbReference>
<evidence type="ECO:0000256" key="3">
    <source>
        <dbReference type="ARBA" id="ARBA00023163"/>
    </source>
</evidence>
<feature type="domain" description="HTH gntR-type" evidence="4">
    <location>
        <begin position="7"/>
        <end position="74"/>
    </location>
</feature>
<evidence type="ECO:0000313" key="6">
    <source>
        <dbReference type="Proteomes" id="UP000094256"/>
    </source>
</evidence>
<dbReference type="Proteomes" id="UP000094256">
    <property type="component" value="Chromosome"/>
</dbReference>
<reference evidence="5 6" key="1">
    <citation type="submission" date="2016-01" db="EMBL/GenBank/DDBJ databases">
        <title>Complete genome and mega plasmid sequence of Sphingomonas panacis DCY99 elicits systemic resistance in rice to Xanthomonas oryzae.</title>
        <authorList>
            <person name="Kim Y.J."/>
            <person name="Yang D.C."/>
            <person name="Sing P."/>
        </authorList>
    </citation>
    <scope>NUCLEOTIDE SEQUENCE [LARGE SCALE GENOMIC DNA]</scope>
    <source>
        <strain evidence="5 6">DCY99</strain>
    </source>
</reference>
<keyword evidence="1" id="KW-0805">Transcription regulation</keyword>
<keyword evidence="2" id="KW-0238">DNA-binding</keyword>